<dbReference type="Pfam" id="PF13411">
    <property type="entry name" value="MerR_1"/>
    <property type="match status" value="1"/>
</dbReference>
<dbReference type="EMBL" id="MLCN01000017">
    <property type="protein sequence ID" value="ONG40561.1"/>
    <property type="molecule type" value="Genomic_DNA"/>
</dbReference>
<dbReference type="PANTHER" id="PTHR30204:SF94">
    <property type="entry name" value="HEAVY METAL-DEPENDENT TRANSCRIPTIONAL REGULATOR HI_0293-RELATED"/>
    <property type="match status" value="1"/>
</dbReference>
<gene>
    <name evidence="5" type="ORF">BKE30_07395</name>
</gene>
<dbReference type="Gene3D" id="1.10.1660.10">
    <property type="match status" value="1"/>
</dbReference>
<organism evidence="5 6">
    <name type="scientific">Alkanindiges hydrocarboniclasticus</name>
    <dbReference type="NCBI Taxonomy" id="1907941"/>
    <lineage>
        <taxon>Bacteria</taxon>
        <taxon>Pseudomonadati</taxon>
        <taxon>Pseudomonadota</taxon>
        <taxon>Gammaproteobacteria</taxon>
        <taxon>Moraxellales</taxon>
        <taxon>Moraxellaceae</taxon>
        <taxon>Alkanindiges</taxon>
    </lineage>
</organism>
<proteinExistence type="predicted"/>
<name>A0A1S8CUT8_9GAMM</name>
<dbReference type="GO" id="GO:0003677">
    <property type="term" value="F:DNA binding"/>
    <property type="evidence" value="ECO:0007669"/>
    <property type="project" value="UniProtKB-KW"/>
</dbReference>
<comment type="caution">
    <text evidence="5">The sequence shown here is derived from an EMBL/GenBank/DDBJ whole genome shotgun (WGS) entry which is preliminary data.</text>
</comment>
<keyword evidence="6" id="KW-1185">Reference proteome</keyword>
<dbReference type="AlphaFoldDB" id="A0A1S8CUT8"/>
<keyword evidence="2" id="KW-0238">DNA-binding</keyword>
<dbReference type="SMART" id="SM00422">
    <property type="entry name" value="HTH_MERR"/>
    <property type="match status" value="1"/>
</dbReference>
<evidence type="ECO:0000313" key="5">
    <source>
        <dbReference type="EMBL" id="ONG40561.1"/>
    </source>
</evidence>
<dbReference type="GO" id="GO:0003700">
    <property type="term" value="F:DNA-binding transcription factor activity"/>
    <property type="evidence" value="ECO:0007669"/>
    <property type="project" value="InterPro"/>
</dbReference>
<keyword evidence="1" id="KW-0805">Transcription regulation</keyword>
<dbReference type="InterPro" id="IPR009061">
    <property type="entry name" value="DNA-bd_dom_put_sf"/>
</dbReference>
<dbReference type="InterPro" id="IPR047057">
    <property type="entry name" value="MerR_fam"/>
</dbReference>
<dbReference type="PANTHER" id="PTHR30204">
    <property type="entry name" value="REDOX-CYCLING DRUG-SENSING TRANSCRIPTIONAL ACTIVATOR SOXR"/>
    <property type="match status" value="1"/>
</dbReference>
<dbReference type="Proteomes" id="UP000192132">
    <property type="component" value="Unassembled WGS sequence"/>
</dbReference>
<feature type="domain" description="HTH merR-type" evidence="4">
    <location>
        <begin position="1"/>
        <end position="69"/>
    </location>
</feature>
<protein>
    <submittedName>
        <fullName evidence="5">MerR family transcriptional regulator</fullName>
    </submittedName>
</protein>
<dbReference type="STRING" id="1907941.BKE30_07395"/>
<evidence type="ECO:0000256" key="2">
    <source>
        <dbReference type="ARBA" id="ARBA00023125"/>
    </source>
</evidence>
<evidence type="ECO:0000259" key="4">
    <source>
        <dbReference type="PROSITE" id="PS50937"/>
    </source>
</evidence>
<keyword evidence="3" id="KW-0804">Transcription</keyword>
<dbReference type="PROSITE" id="PS50937">
    <property type="entry name" value="HTH_MERR_2"/>
    <property type="match status" value="1"/>
</dbReference>
<accession>A0A1S8CUT8</accession>
<reference evidence="5 6" key="1">
    <citation type="submission" date="2016-10" db="EMBL/GenBank/DDBJ databases">
        <title>Draft Genome sequence of Alkanindiges sp. strain H1.</title>
        <authorList>
            <person name="Subhash Y."/>
            <person name="Lee S."/>
        </authorList>
    </citation>
    <scope>NUCLEOTIDE SEQUENCE [LARGE SCALE GENOMIC DNA]</scope>
    <source>
        <strain evidence="5 6">H1</strain>
    </source>
</reference>
<evidence type="ECO:0000313" key="6">
    <source>
        <dbReference type="Proteomes" id="UP000192132"/>
    </source>
</evidence>
<evidence type="ECO:0000256" key="1">
    <source>
        <dbReference type="ARBA" id="ARBA00023015"/>
    </source>
</evidence>
<dbReference type="SUPFAM" id="SSF46955">
    <property type="entry name" value="Putative DNA-binding domain"/>
    <property type="match status" value="1"/>
</dbReference>
<dbReference type="InterPro" id="IPR000551">
    <property type="entry name" value="MerR-type_HTH_dom"/>
</dbReference>
<dbReference type="RefSeq" id="WP_076877972.1">
    <property type="nucleotide sequence ID" value="NZ_MLCN01000017.1"/>
</dbReference>
<evidence type="ECO:0000256" key="3">
    <source>
        <dbReference type="ARBA" id="ARBA00023163"/>
    </source>
</evidence>
<sequence length="136" mass="15434">MNISELSRLSGLNTPTIRYYEQIKLLPKAKRKANGYRHYSENDLQQLLLIKQAQQAGFSLTEIKSLLPANITVWDHGKLMESLSAKVAEIEQLEQKLADNKQSLLTLIHAINSKPDDISCEENAQRLFNSYFPSSS</sequence>
<dbReference type="PRINTS" id="PR00040">
    <property type="entry name" value="HTHMERR"/>
</dbReference>
<dbReference type="OrthoDB" id="9808480at2"/>